<name>A0A9D1EIP3_9FIRM</name>
<evidence type="ECO:0000313" key="2">
    <source>
        <dbReference type="Proteomes" id="UP000886841"/>
    </source>
</evidence>
<dbReference type="AlphaFoldDB" id="A0A9D1EIP3"/>
<comment type="caution">
    <text evidence="1">The sequence shown here is derived from an EMBL/GenBank/DDBJ whole genome shotgun (WGS) entry which is preliminary data.</text>
</comment>
<protein>
    <submittedName>
        <fullName evidence="1">Uncharacterized protein</fullName>
    </submittedName>
</protein>
<proteinExistence type="predicted"/>
<gene>
    <name evidence="1" type="ORF">IAB98_02530</name>
</gene>
<dbReference type="EMBL" id="DVHU01000021">
    <property type="protein sequence ID" value="HIR92284.1"/>
    <property type="molecule type" value="Genomic_DNA"/>
</dbReference>
<evidence type="ECO:0000313" key="1">
    <source>
        <dbReference type="EMBL" id="HIR92284.1"/>
    </source>
</evidence>
<organism evidence="1 2">
    <name type="scientific">Candidatus Egerieimonas intestinavium</name>
    <dbReference type="NCBI Taxonomy" id="2840777"/>
    <lineage>
        <taxon>Bacteria</taxon>
        <taxon>Bacillati</taxon>
        <taxon>Bacillota</taxon>
        <taxon>Clostridia</taxon>
        <taxon>Lachnospirales</taxon>
        <taxon>Lachnospiraceae</taxon>
        <taxon>Lachnospiraceae incertae sedis</taxon>
        <taxon>Candidatus Egerieimonas</taxon>
    </lineage>
</organism>
<dbReference type="Proteomes" id="UP000886841">
    <property type="component" value="Unassembled WGS sequence"/>
</dbReference>
<reference evidence="1" key="1">
    <citation type="submission" date="2020-10" db="EMBL/GenBank/DDBJ databases">
        <authorList>
            <person name="Gilroy R."/>
        </authorList>
    </citation>
    <scope>NUCLEOTIDE SEQUENCE</scope>
    <source>
        <strain evidence="1">ChiSxjej1B13-7041</strain>
    </source>
</reference>
<sequence>MEQKQDKKEEAFQVAQLPEACCEKITEFERELNAMGYWNIALVAYQKEQ</sequence>
<accession>A0A9D1EIP3</accession>
<reference evidence="1" key="2">
    <citation type="journal article" date="2021" name="PeerJ">
        <title>Extensive microbial diversity within the chicken gut microbiome revealed by metagenomics and culture.</title>
        <authorList>
            <person name="Gilroy R."/>
            <person name="Ravi A."/>
            <person name="Getino M."/>
            <person name="Pursley I."/>
            <person name="Horton D.L."/>
            <person name="Alikhan N.F."/>
            <person name="Baker D."/>
            <person name="Gharbi K."/>
            <person name="Hall N."/>
            <person name="Watson M."/>
            <person name="Adriaenssens E.M."/>
            <person name="Foster-Nyarko E."/>
            <person name="Jarju S."/>
            <person name="Secka A."/>
            <person name="Antonio M."/>
            <person name="Oren A."/>
            <person name="Chaudhuri R.R."/>
            <person name="La Ragione R."/>
            <person name="Hildebrand F."/>
            <person name="Pallen M.J."/>
        </authorList>
    </citation>
    <scope>NUCLEOTIDE SEQUENCE</scope>
    <source>
        <strain evidence="1">ChiSxjej1B13-7041</strain>
    </source>
</reference>